<evidence type="ECO:0008006" key="2">
    <source>
        <dbReference type="Google" id="ProtNLM"/>
    </source>
</evidence>
<dbReference type="AlphaFoldDB" id="A0A6C0ECP1"/>
<evidence type="ECO:0000313" key="1">
    <source>
        <dbReference type="EMBL" id="QHT26668.1"/>
    </source>
</evidence>
<dbReference type="Gene3D" id="3.60.10.10">
    <property type="entry name" value="Endonuclease/exonuclease/phosphatase"/>
    <property type="match status" value="1"/>
</dbReference>
<sequence length="609" mass="72384">MINELCNYNDENIDCCLNIDKKNSIRIVSDHRPVLLKLNDKIEIVTFNLGSESSADFYKRCDKKLIETSNDKKIADHNYKHDDRSDYQKTQQLKKIAEDAEKKYLFAAGEAVKTKYNNEVNPEYKLNLLIEYILKYNLTIICLQEIRNGELKYLSSKLETNYELISETINGGFKVVTIIKKKITSDSAIEKIDFDQNHIDKVKASFFSEINELYKADNYKDIKDVTDTEFELKKLDVYKPNFLIVKLENAEIIYIIINCKLPATDANRQNVKVNNTFHKAENHLIYIYFSIINLIIQMQKVHQKKIEIIILGDMNNKYFKMDDKDYKGNIKRLKDRIMLKQCMLNKLFFLYLTQNIEDIKKNLSYFSNDYIIKIEINNNTFIDKHKQDMLAYYVNKVSKQQSDVNLLNQIIDEHSIPKFDYLVYSHNYKLELKSDVIPIEPKSDDYKDYIIENQVNLQLFQQFVLTYKIILAEIKEKLKNTSPNLSNGEQFLIIVYYLFCIDQHLMENDKLKYNTEIFVKDTIIQKESDILNINQTITINFKIMNNQKIREIVKKELVNHDEEARLYAKLFQFYNKMKKDYPEKFPPNQSSMRLKYINMKNKYLLLKYN</sequence>
<name>A0A6C0ECP1_9ZZZZ</name>
<reference evidence="1" key="1">
    <citation type="journal article" date="2020" name="Nature">
        <title>Giant virus diversity and host interactions through global metagenomics.</title>
        <authorList>
            <person name="Schulz F."/>
            <person name="Roux S."/>
            <person name="Paez-Espino D."/>
            <person name="Jungbluth S."/>
            <person name="Walsh D.A."/>
            <person name="Denef V.J."/>
            <person name="McMahon K.D."/>
            <person name="Konstantinidis K.T."/>
            <person name="Eloe-Fadrosh E.A."/>
            <person name="Kyrpides N.C."/>
            <person name="Woyke T."/>
        </authorList>
    </citation>
    <scope>NUCLEOTIDE SEQUENCE</scope>
    <source>
        <strain evidence="1">GVMAG-M-3300023179-2</strain>
    </source>
</reference>
<dbReference type="EMBL" id="MN739800">
    <property type="protein sequence ID" value="QHT26668.1"/>
    <property type="molecule type" value="Genomic_DNA"/>
</dbReference>
<protein>
    <recommendedName>
        <fullName evidence="2">Endonuclease/exonuclease/phosphatase domain-containing protein</fullName>
    </recommendedName>
</protein>
<dbReference type="SUPFAM" id="SSF56219">
    <property type="entry name" value="DNase I-like"/>
    <property type="match status" value="1"/>
</dbReference>
<accession>A0A6C0ECP1</accession>
<dbReference type="InterPro" id="IPR036691">
    <property type="entry name" value="Endo/exonu/phosph_ase_sf"/>
</dbReference>
<proteinExistence type="predicted"/>
<organism evidence="1">
    <name type="scientific">viral metagenome</name>
    <dbReference type="NCBI Taxonomy" id="1070528"/>
    <lineage>
        <taxon>unclassified sequences</taxon>
        <taxon>metagenomes</taxon>
        <taxon>organismal metagenomes</taxon>
    </lineage>
</organism>